<feature type="compositionally biased region" description="Basic and acidic residues" evidence="1">
    <location>
        <begin position="600"/>
        <end position="617"/>
    </location>
</feature>
<feature type="compositionally biased region" description="Basic and acidic residues" evidence="1">
    <location>
        <begin position="445"/>
        <end position="462"/>
    </location>
</feature>
<organism evidence="4">
    <name type="scientific">bioreactor metagenome</name>
    <dbReference type="NCBI Taxonomy" id="1076179"/>
    <lineage>
        <taxon>unclassified sequences</taxon>
        <taxon>metagenomes</taxon>
        <taxon>ecological metagenomes</taxon>
    </lineage>
</organism>
<feature type="compositionally biased region" description="Basic and acidic residues" evidence="1">
    <location>
        <begin position="408"/>
        <end position="420"/>
    </location>
</feature>
<feature type="domain" description="DUF4099" evidence="3">
    <location>
        <begin position="245"/>
        <end position="323"/>
    </location>
</feature>
<evidence type="ECO:0008006" key="5">
    <source>
        <dbReference type="Google" id="ProtNLM"/>
    </source>
</evidence>
<feature type="region of interest" description="Disordered" evidence="1">
    <location>
        <begin position="396"/>
        <end position="423"/>
    </location>
</feature>
<evidence type="ECO:0000256" key="1">
    <source>
        <dbReference type="SAM" id="MobiDB-lite"/>
    </source>
</evidence>
<name>A0A644V4V7_9ZZZZ</name>
<evidence type="ECO:0000313" key="4">
    <source>
        <dbReference type="EMBL" id="MPL86324.1"/>
    </source>
</evidence>
<gene>
    <name evidence="4" type="ORF">SDC9_32304</name>
</gene>
<feature type="region of interest" description="Disordered" evidence="1">
    <location>
        <begin position="506"/>
        <end position="626"/>
    </location>
</feature>
<protein>
    <recommendedName>
        <fullName evidence="5">DUF3945 domain-containing protein</fullName>
    </recommendedName>
</protein>
<dbReference type="InterPro" id="IPR025343">
    <property type="entry name" value="DUF4099"/>
</dbReference>
<accession>A0A644V4V7</accession>
<reference evidence="4" key="1">
    <citation type="submission" date="2019-08" db="EMBL/GenBank/DDBJ databases">
        <authorList>
            <person name="Kucharzyk K."/>
            <person name="Murdoch R.W."/>
            <person name="Higgins S."/>
            <person name="Loffler F."/>
        </authorList>
    </citation>
    <scope>NUCLEOTIDE SEQUENCE</scope>
</reference>
<dbReference type="Pfam" id="PF13351">
    <property type="entry name" value="DUF4099"/>
    <property type="match status" value="1"/>
</dbReference>
<sequence>MDESKLKDQNILLVKEKDSNELKAVAGIGKNGKLETVEAKAENASRFLMFDRTDANQLAGIMSDFNRRVSNEKNYQVFQVHYGKFEKLKEGLEEVLSLPHNPKGKELLKMYEVNPKDFAAKQVAEDPKVLLTQGEDGKLKAIAKEGADGKLKTVDPTKENADNFLKIDTRGNALENFFKKFSEQLKNPSHTGIYAVSAKAVDKMAVFMEKIIKVNPADKVLDPYRVTPEGKMQEQEQGKYQPLDLNKLDWKEADKLGLSGQSLQDALKAMSYGHKSPGLIEVRMEIDGKELQAKARLSFEQQPDGTIKIQTHPFQEKPDFEKPFLGVMFTPDEQKQLATTGHGGRVFELEMTPGGEKVPALVSLDRITNRIEAVPLSEIQIPKVLKGVELSEKQQEGLKNGQGVLVEDMDKKPRPGEEPGGKITRIIQYNAVNKNFDFLFTPEQRQQHQQERAAKAEQKTAPDENQPLKARKAGEVWVRPVQGGVDLTREQFKDLLNNKPVWVEGMQRPQPKQEGAKQIETTDQKGQKYNAWVWPDQDAGRIRHTSLPPEQWKEAQAKKQVQPAEGFKTQVAVNNEGKTNEATKQSTEPLKKGQTQPTEKQQEKKEQKKEQRQSPDKPKKRTGHKL</sequence>
<comment type="caution">
    <text evidence="4">The sequence shown here is derived from an EMBL/GenBank/DDBJ whole genome shotgun (WGS) entry which is preliminary data.</text>
</comment>
<feature type="compositionally biased region" description="Polar residues" evidence="1">
    <location>
        <begin position="571"/>
        <end position="588"/>
    </location>
</feature>
<dbReference type="AlphaFoldDB" id="A0A644V4V7"/>
<dbReference type="Pfam" id="PF13101">
    <property type="entry name" value="DUF3945"/>
    <property type="match status" value="2"/>
</dbReference>
<feature type="domain" description="DUF3945" evidence="2">
    <location>
        <begin position="484"/>
        <end position="508"/>
    </location>
</feature>
<feature type="compositionally biased region" description="Basic and acidic residues" evidence="1">
    <location>
        <begin position="514"/>
        <end position="526"/>
    </location>
</feature>
<feature type="domain" description="DUF3945" evidence="2">
    <location>
        <begin position="382"/>
        <end position="441"/>
    </location>
</feature>
<evidence type="ECO:0000259" key="2">
    <source>
        <dbReference type="Pfam" id="PF13101"/>
    </source>
</evidence>
<dbReference type="EMBL" id="VSSQ01000220">
    <property type="protein sequence ID" value="MPL86324.1"/>
    <property type="molecule type" value="Genomic_DNA"/>
</dbReference>
<feature type="region of interest" description="Disordered" evidence="1">
    <location>
        <begin position="444"/>
        <end position="471"/>
    </location>
</feature>
<dbReference type="InterPro" id="IPR025222">
    <property type="entry name" value="DUF3945"/>
</dbReference>
<proteinExistence type="predicted"/>
<evidence type="ECO:0000259" key="3">
    <source>
        <dbReference type="Pfam" id="PF13351"/>
    </source>
</evidence>